<evidence type="ECO:0000313" key="2">
    <source>
        <dbReference type="Proteomes" id="UP000572754"/>
    </source>
</evidence>
<sequence length="172" mass="18082">MFDQCTVLLVVLQVDKTSSVAVTADTYDSDKSGPFVAVRQSLLAGIVVWVGVSYTDSVQVDELVDVDSHGVAVPAEPVNKCVLVKVSTPDDVLPEACDRDELLTGIGANAELSTLVDTPFALPVVKKVVGVPEGDDVTVVNEIVSVLVKSVTQEVTFAHVETDESVTAAPDT</sequence>
<evidence type="ECO:0000313" key="1">
    <source>
        <dbReference type="EMBL" id="KAF5686768.1"/>
    </source>
</evidence>
<gene>
    <name evidence="1" type="ORF">FCIRC_2714</name>
</gene>
<comment type="caution">
    <text evidence="1">The sequence shown here is derived from an EMBL/GenBank/DDBJ whole genome shotgun (WGS) entry which is preliminary data.</text>
</comment>
<dbReference type="EMBL" id="JAAQPE010000087">
    <property type="protein sequence ID" value="KAF5686768.1"/>
    <property type="molecule type" value="Genomic_DNA"/>
</dbReference>
<proteinExistence type="predicted"/>
<organism evidence="1 2">
    <name type="scientific">Fusarium circinatum</name>
    <name type="common">Pitch canker fungus</name>
    <name type="synonym">Gibberella circinata</name>
    <dbReference type="NCBI Taxonomy" id="48490"/>
    <lineage>
        <taxon>Eukaryota</taxon>
        <taxon>Fungi</taxon>
        <taxon>Dikarya</taxon>
        <taxon>Ascomycota</taxon>
        <taxon>Pezizomycotina</taxon>
        <taxon>Sordariomycetes</taxon>
        <taxon>Hypocreomycetidae</taxon>
        <taxon>Hypocreales</taxon>
        <taxon>Nectriaceae</taxon>
        <taxon>Fusarium</taxon>
        <taxon>Fusarium fujikuroi species complex</taxon>
    </lineage>
</organism>
<dbReference type="AlphaFoldDB" id="A0A8H5UC67"/>
<protein>
    <submittedName>
        <fullName evidence="1">Uncharacterized protein</fullName>
    </submittedName>
</protein>
<name>A0A8H5UC67_FUSCI</name>
<reference evidence="1 2" key="2">
    <citation type="submission" date="2020-05" db="EMBL/GenBank/DDBJ databases">
        <title>Identification and distribution of gene clusters putatively required for synthesis of sphingolipid metabolism inhibitors in phylogenetically diverse species of the filamentous fungus Fusarium.</title>
        <authorList>
            <person name="Kim H.-S."/>
            <person name="Busman M."/>
            <person name="Brown D.W."/>
            <person name="Divon H."/>
            <person name="Uhlig S."/>
            <person name="Proctor R.H."/>
        </authorList>
    </citation>
    <scope>NUCLEOTIDE SEQUENCE [LARGE SCALE GENOMIC DNA]</scope>
    <source>
        <strain evidence="1 2">NRRL 25331</strain>
    </source>
</reference>
<dbReference type="Proteomes" id="UP000572754">
    <property type="component" value="Unassembled WGS sequence"/>
</dbReference>
<accession>A0A8H5UC67</accession>
<reference evidence="2" key="1">
    <citation type="journal article" date="2020" name="BMC Genomics">
        <title>Correction to: Identification and distribution of gene clusters required for synthesis of sphingolipid metabolism inhibitors in diverse species of the filamentous fungus Fusarium.</title>
        <authorList>
            <person name="Kim H.S."/>
            <person name="Lohmar J.M."/>
            <person name="Busman M."/>
            <person name="Brown D.W."/>
            <person name="Naumann T.A."/>
            <person name="Divon H.H."/>
            <person name="Lysoe E."/>
            <person name="Uhlig S."/>
            <person name="Proctor R.H."/>
        </authorList>
    </citation>
    <scope>NUCLEOTIDE SEQUENCE [LARGE SCALE GENOMIC DNA]</scope>
    <source>
        <strain evidence="2">NRRL 25331</strain>
    </source>
</reference>
<keyword evidence="2" id="KW-1185">Reference proteome</keyword>